<dbReference type="AlphaFoldDB" id="A0A559TD12"/>
<gene>
    <name evidence="1" type="ORF">FHU10_5140</name>
</gene>
<name>A0A559TD12_SERFO</name>
<dbReference type="EMBL" id="VISQ01000001">
    <property type="protein sequence ID" value="TVZ72460.1"/>
    <property type="molecule type" value="Genomic_DNA"/>
</dbReference>
<sequence>MSDGTKISELPLANNVTTETVVPAVSNNVTEAAKVKDILALVDAGSLVAKDANNALTHDQGLKVMVSQDEQNELFYLDPKVSDKPGLYSRPLSAMLFPIDESITKQSIYQGNPKNSGISVKISSRPGNALKLIKASESTQEQGVYVSSAGPVLLTPTTNLNTVTTAGLYIAPGGETSQDSYSMNYPLGVGPGSEIQLSVSVDSNGKITQSLLCSFMGTDPGPWVRMRNGSSWSVWTRHLDTITFKSEGVRQVNRSQNGLLVHKTNSSVSSACYYSAPDGTTSKPNPKTTPTANEGVKLGLTNPSAKPTQGVFCGVVLAVDSDGRAFTNVDRTNPGTTENPGDVNWRELVSVHIKDLVEIPDATAGTEVETLNKILAVMHNAGMIKKVDG</sequence>
<accession>A0A559TD12</accession>
<organism evidence="1">
    <name type="scientific">Serratia fonticola</name>
    <dbReference type="NCBI Taxonomy" id="47917"/>
    <lineage>
        <taxon>Bacteria</taxon>
        <taxon>Pseudomonadati</taxon>
        <taxon>Pseudomonadota</taxon>
        <taxon>Gammaproteobacteria</taxon>
        <taxon>Enterobacterales</taxon>
        <taxon>Yersiniaceae</taxon>
        <taxon>Serratia</taxon>
    </lineage>
</organism>
<evidence type="ECO:0000313" key="1">
    <source>
        <dbReference type="EMBL" id="TVZ72460.1"/>
    </source>
</evidence>
<dbReference type="CDD" id="cd19958">
    <property type="entry name" value="pyocin_knob"/>
    <property type="match status" value="1"/>
</dbReference>
<protein>
    <submittedName>
        <fullName evidence="1">Uncharacterized protein</fullName>
    </submittedName>
</protein>
<comment type="caution">
    <text evidence="1">The sequence shown here is derived from an EMBL/GenBank/DDBJ whole genome shotgun (WGS) entry which is preliminary data.</text>
</comment>
<reference evidence="1" key="2">
    <citation type="submission" date="2019-08" db="EMBL/GenBank/DDBJ databases">
        <title>Investigation of anaerobic lignin degradation for improved lignocellulosic biofuels.</title>
        <authorList>
            <person name="Deangelis K.PhD."/>
        </authorList>
    </citation>
    <scope>NUCLEOTIDE SEQUENCE [LARGE SCALE GENOMIC DNA]</scope>
    <source>
        <strain evidence="1">128R</strain>
    </source>
</reference>
<dbReference type="OrthoDB" id="9973294at2"/>
<reference evidence="1" key="1">
    <citation type="submission" date="2019-06" db="EMBL/GenBank/DDBJ databases">
        <authorList>
            <person name="Deangelis K."/>
            <person name="Huntemann M."/>
            <person name="Clum A."/>
            <person name="Pillay M."/>
            <person name="Palaniappan K."/>
            <person name="Varghese N."/>
            <person name="Mikhailova N."/>
            <person name="Stamatis D."/>
            <person name="Reddy T."/>
            <person name="Daum C."/>
            <person name="Shapiro N."/>
            <person name="Ivanova N."/>
            <person name="Kyrpides N."/>
            <person name="Woyke T."/>
        </authorList>
    </citation>
    <scope>NUCLEOTIDE SEQUENCE [LARGE SCALE GENOMIC DNA]</scope>
    <source>
        <strain evidence="1">128R</strain>
    </source>
</reference>
<proteinExistence type="predicted"/>